<dbReference type="Proteomes" id="UP000634608">
    <property type="component" value="Unassembled WGS sequence"/>
</dbReference>
<dbReference type="EMBL" id="VMAF01000028">
    <property type="protein sequence ID" value="MDR8432519.1"/>
    <property type="molecule type" value="Genomic_DNA"/>
</dbReference>
<dbReference type="OMA" id="ACEFNSC"/>
<dbReference type="GO" id="GO:0046872">
    <property type="term" value="F:metal ion binding"/>
    <property type="evidence" value="ECO:0007669"/>
    <property type="project" value="UniProtKB-KW"/>
</dbReference>
<comment type="catalytic activity">
    <reaction evidence="1">
        <text>a ribonucleoside 5'-phosphate + H2O = a ribonucleoside + phosphate</text>
        <dbReference type="Rhea" id="RHEA:12484"/>
        <dbReference type="ChEBI" id="CHEBI:15377"/>
        <dbReference type="ChEBI" id="CHEBI:18254"/>
        <dbReference type="ChEBI" id="CHEBI:43474"/>
        <dbReference type="ChEBI" id="CHEBI:58043"/>
        <dbReference type="EC" id="3.1.3.5"/>
    </reaction>
</comment>
<evidence type="ECO:0000256" key="5">
    <source>
        <dbReference type="ARBA" id="ARBA00022801"/>
    </source>
</evidence>
<keyword evidence="5" id="KW-0378">Hydrolase</keyword>
<feature type="chain" id="PRO_5044569766" description="5'-nucleotidase" evidence="6">
    <location>
        <begin position="22"/>
        <end position="323"/>
    </location>
</feature>
<dbReference type="GO" id="GO:0008253">
    <property type="term" value="F:5'-nucleotidase activity"/>
    <property type="evidence" value="ECO:0007669"/>
    <property type="project" value="UniProtKB-EC"/>
</dbReference>
<evidence type="ECO:0000259" key="7">
    <source>
        <dbReference type="Pfam" id="PF01975"/>
    </source>
</evidence>
<gene>
    <name evidence="10" type="ORF">FPK63_15730</name>
    <name evidence="9" type="ORF">FPK87_14655</name>
    <name evidence="11" type="ORF">FQZ18_09660</name>
    <name evidence="8" type="ORF">IAG11_13515</name>
</gene>
<dbReference type="RefSeq" id="WP_002001022.1">
    <property type="nucleotide sequence ID" value="NZ_AP024415.1"/>
</dbReference>
<dbReference type="Gene3D" id="3.40.1210.10">
    <property type="entry name" value="Survival protein SurE-like phosphatase/nucleotidase"/>
    <property type="match status" value="1"/>
</dbReference>
<comment type="similarity">
    <text evidence="2">Belongs to the SurE nucleotidase family.</text>
</comment>
<keyword evidence="6" id="KW-0732">Signal</keyword>
<dbReference type="EMBL" id="VMBB01000022">
    <property type="protein sequence ID" value="MDR8261695.1"/>
    <property type="molecule type" value="Genomic_DNA"/>
</dbReference>
<dbReference type="EMBL" id="JACSVK010000035">
    <property type="protein sequence ID" value="MBD0220916.1"/>
    <property type="molecule type" value="Genomic_DNA"/>
</dbReference>
<dbReference type="Pfam" id="PF01975">
    <property type="entry name" value="SurE"/>
    <property type="match status" value="1"/>
</dbReference>
<evidence type="ECO:0000256" key="6">
    <source>
        <dbReference type="SAM" id="SignalP"/>
    </source>
</evidence>
<evidence type="ECO:0000256" key="4">
    <source>
        <dbReference type="ARBA" id="ARBA00022723"/>
    </source>
</evidence>
<keyword evidence="4" id="KW-0479">Metal-binding</keyword>
<evidence type="ECO:0000256" key="1">
    <source>
        <dbReference type="ARBA" id="ARBA00000815"/>
    </source>
</evidence>
<dbReference type="SUPFAM" id="SSF64167">
    <property type="entry name" value="SurE-like"/>
    <property type="match status" value="1"/>
</dbReference>
<dbReference type="AlphaFoldDB" id="A0A238AU78"/>
<dbReference type="InterPro" id="IPR030048">
    <property type="entry name" value="SurE"/>
</dbReference>
<organism evidence="8 13">
    <name type="scientific">Acinetobacter baumannii</name>
    <dbReference type="NCBI Taxonomy" id="470"/>
    <lineage>
        <taxon>Bacteria</taxon>
        <taxon>Pseudomonadati</taxon>
        <taxon>Pseudomonadota</taxon>
        <taxon>Gammaproteobacteria</taxon>
        <taxon>Moraxellales</taxon>
        <taxon>Moraxellaceae</taxon>
        <taxon>Acinetobacter</taxon>
        <taxon>Acinetobacter calcoaceticus/baumannii complex</taxon>
    </lineage>
</organism>
<dbReference type="EMBL" id="CP061525">
    <property type="protein sequence ID" value="QNV20049.1"/>
    <property type="molecule type" value="Genomic_DNA"/>
</dbReference>
<dbReference type="InterPro" id="IPR036523">
    <property type="entry name" value="SurE-like_sf"/>
</dbReference>
<evidence type="ECO:0000313" key="12">
    <source>
        <dbReference type="Proteomes" id="UP000516419"/>
    </source>
</evidence>
<protein>
    <recommendedName>
        <fullName evidence="3">5'-nucleotidase</fullName>
        <ecNumber evidence="3">3.1.3.5</ecNumber>
    </recommendedName>
</protein>
<proteinExistence type="inferred from homology"/>
<feature type="signal peptide" evidence="6">
    <location>
        <begin position="1"/>
        <end position="21"/>
    </location>
</feature>
<dbReference type="EC" id="3.1.3.5" evidence="3"/>
<evidence type="ECO:0000256" key="3">
    <source>
        <dbReference type="ARBA" id="ARBA00012643"/>
    </source>
</evidence>
<evidence type="ECO:0000313" key="11">
    <source>
        <dbReference type="EMBL" id="QNV20049.1"/>
    </source>
</evidence>
<feature type="domain" description="Survival protein SurE-like phosphatase/nucleotidase" evidence="7">
    <location>
        <begin position="24"/>
        <end position="236"/>
    </location>
</feature>
<dbReference type="PANTHER" id="PTHR30457">
    <property type="entry name" value="5'-NUCLEOTIDASE SURE"/>
    <property type="match status" value="1"/>
</dbReference>
<reference evidence="8" key="2">
    <citation type="submission" date="2020-08" db="EMBL/GenBank/DDBJ databases">
        <title>Diversity of carbapenem-resistant Acinetobacter baumannii and bacteriophage-mediated spread of the Oxa23 carbapenemase.</title>
        <authorList>
            <person name="Abouelfetouh A."/>
            <person name="Mattock J."/>
            <person name="Turner D."/>
            <person name="Li E."/>
            <person name="Evans B.A."/>
        </authorList>
    </citation>
    <scope>NUCLEOTIDE SEQUENCE</scope>
    <source>
        <strain evidence="8">A86</strain>
    </source>
</reference>
<reference evidence="11 12" key="3">
    <citation type="submission" date="2020-09" db="EMBL/GenBank/DDBJ databases">
        <title>Carbapenem-Resistant Acinetobacter baumannii devoid of typical resistance factors.</title>
        <authorList>
            <person name="Hoffmann M."/>
            <person name="Luo Y."/>
            <person name="Strain E."/>
            <person name="Rand H."/>
            <person name="Javkar K.G."/>
        </authorList>
    </citation>
    <scope>NUCLEOTIDE SEQUENCE [LARGE SCALE GENOMIC DNA]</scope>
    <source>
        <strain evidence="11 12">CFSAN093705</strain>
    </source>
</reference>
<accession>A0A238AU78</accession>
<dbReference type="InterPro" id="IPR002828">
    <property type="entry name" value="SurE-like_Pase/nucleotidase"/>
</dbReference>
<evidence type="ECO:0000256" key="2">
    <source>
        <dbReference type="ARBA" id="ARBA00011062"/>
    </source>
</evidence>
<dbReference type="PANTHER" id="PTHR30457:SF0">
    <property type="entry name" value="PHOSPHATASE, PUTATIVE (AFU_ORTHOLOGUE AFUA_4G01070)-RELATED"/>
    <property type="match status" value="1"/>
</dbReference>
<evidence type="ECO:0000313" key="9">
    <source>
        <dbReference type="EMBL" id="MDR8261695.1"/>
    </source>
</evidence>
<evidence type="ECO:0000313" key="10">
    <source>
        <dbReference type="EMBL" id="MDR8432519.1"/>
    </source>
</evidence>
<evidence type="ECO:0000313" key="8">
    <source>
        <dbReference type="EMBL" id="MBD0220916.1"/>
    </source>
</evidence>
<evidence type="ECO:0000313" key="13">
    <source>
        <dbReference type="Proteomes" id="UP000634608"/>
    </source>
</evidence>
<name>A0A238AU78_ACIBA</name>
<dbReference type="Proteomes" id="UP000516419">
    <property type="component" value="Chromosome"/>
</dbReference>
<sequence>MMKKSLLGGLILSLCTTPAFALNILLVNDDGLTSNIKALYDELKANGHNVLVSVPCSPQSGRGGAIVMYSSTTITADNDKQIAAENGCHNGAAPIGAPAAGTFTKAGYTNGDWNYTHGTPVMATVYGLDVVAPKRWGKAPDLVLSGPNEGQNVGKVVVHSGTIGNVQFSAGRGIPSIALSADTNTVDDKTLNNPNSAIVAKQTVVLLKELQAKAGKGQLLPKGITLNVNFPKNLTTSTPFAFSKIGTYDLYKLKFQVTKDNKGNNQFGLGIDAAPSAPTASQMSDESAVMQSKIAVTAMQVAYDQRPAGQEWLKIRLKSLFNK</sequence>
<reference evidence="9" key="1">
    <citation type="submission" date="2019-07" db="EMBL/GenBank/DDBJ databases">
        <title>Biological characteristics of mucoid Acinetobacter baumannii from a general hospital in China.</title>
        <authorList>
            <person name="Hua X."/>
            <person name="Yu Y."/>
        </authorList>
    </citation>
    <scope>NUCLEOTIDE SEQUENCE</scope>
    <source>
        <strain evidence="9">N41</strain>
        <strain evidence="10">N8</strain>
    </source>
</reference>